<dbReference type="SUPFAM" id="SSF51905">
    <property type="entry name" value="FAD/NAD(P)-binding domain"/>
    <property type="match status" value="1"/>
</dbReference>
<accession>A0A917V3Z8</accession>
<proteinExistence type="inferred from homology"/>
<feature type="domain" description="MnmG N-terminal" evidence="12">
    <location>
        <begin position="10"/>
        <end position="381"/>
    </location>
</feature>
<dbReference type="PANTHER" id="PTHR11806:SF2">
    <property type="entry name" value="METHYLENETETRAHYDROFOLATE--TRNA-(URACIL-5-)-METHYLTRANSFERASE TRMFO"/>
    <property type="match status" value="1"/>
</dbReference>
<dbReference type="InterPro" id="IPR020595">
    <property type="entry name" value="MnmG-rel_CS"/>
</dbReference>
<evidence type="ECO:0000256" key="10">
    <source>
        <dbReference type="ARBA" id="ARBA00023027"/>
    </source>
</evidence>
<keyword evidence="9 11" id="KW-0521">NADP</keyword>
<dbReference type="RefSeq" id="WP_188913231.1">
    <property type="nucleotide sequence ID" value="NZ_BMMF01000006.1"/>
</dbReference>
<feature type="binding site" evidence="11">
    <location>
        <begin position="14"/>
        <end position="19"/>
    </location>
    <ligand>
        <name>FAD</name>
        <dbReference type="ChEBI" id="CHEBI:57692"/>
    </ligand>
</feature>
<dbReference type="InterPro" id="IPR040131">
    <property type="entry name" value="MnmG_N"/>
</dbReference>
<organism evidence="13 14">
    <name type="scientific">Salinarimonas ramus</name>
    <dbReference type="NCBI Taxonomy" id="690164"/>
    <lineage>
        <taxon>Bacteria</taxon>
        <taxon>Pseudomonadati</taxon>
        <taxon>Pseudomonadota</taxon>
        <taxon>Alphaproteobacteria</taxon>
        <taxon>Hyphomicrobiales</taxon>
        <taxon>Salinarimonadaceae</taxon>
        <taxon>Salinarimonas</taxon>
    </lineage>
</organism>
<evidence type="ECO:0000259" key="12">
    <source>
        <dbReference type="Pfam" id="PF01134"/>
    </source>
</evidence>
<evidence type="ECO:0000256" key="2">
    <source>
        <dbReference type="ARBA" id="ARBA00003717"/>
    </source>
</evidence>
<evidence type="ECO:0000256" key="4">
    <source>
        <dbReference type="ARBA" id="ARBA00022603"/>
    </source>
</evidence>
<dbReference type="Proteomes" id="UP000600449">
    <property type="component" value="Unassembled WGS sequence"/>
</dbReference>
<evidence type="ECO:0000313" key="14">
    <source>
        <dbReference type="Proteomes" id="UP000600449"/>
    </source>
</evidence>
<dbReference type="GO" id="GO:0050660">
    <property type="term" value="F:flavin adenine dinucleotide binding"/>
    <property type="evidence" value="ECO:0007669"/>
    <property type="project" value="UniProtKB-UniRule"/>
</dbReference>
<keyword evidence="10 11" id="KW-0520">NAD</keyword>
<dbReference type="InterPro" id="IPR002218">
    <property type="entry name" value="MnmG-rel"/>
</dbReference>
<dbReference type="NCBIfam" id="NF003739">
    <property type="entry name" value="PRK05335.1"/>
    <property type="match status" value="1"/>
</dbReference>
<comment type="catalytic activity">
    <reaction evidence="11">
        <text>uridine(54) in tRNA + (6R)-5,10-methylene-5,6,7,8-tetrahydrofolate + NADPH + H(+) = 5-methyluridine(54) in tRNA + (6S)-5,6,7,8-tetrahydrofolate + NADP(+)</text>
        <dbReference type="Rhea" id="RHEA:62372"/>
        <dbReference type="Rhea" id="RHEA-COMP:10167"/>
        <dbReference type="Rhea" id="RHEA-COMP:10193"/>
        <dbReference type="ChEBI" id="CHEBI:15378"/>
        <dbReference type="ChEBI" id="CHEBI:15636"/>
        <dbReference type="ChEBI" id="CHEBI:57453"/>
        <dbReference type="ChEBI" id="CHEBI:57783"/>
        <dbReference type="ChEBI" id="CHEBI:58349"/>
        <dbReference type="ChEBI" id="CHEBI:65315"/>
        <dbReference type="ChEBI" id="CHEBI:74447"/>
        <dbReference type="EC" id="2.1.1.74"/>
    </reaction>
</comment>
<comment type="function">
    <text evidence="2">NAD-binding protein involved in the addition of a carboxymethylaminomethyl (cmnm) group at the wobble position (U34) of certain tRNAs, forming tRNA-cmnm(5)s(2)U34.</text>
</comment>
<dbReference type="HAMAP" id="MF_01037">
    <property type="entry name" value="TrmFO"/>
    <property type="match status" value="1"/>
</dbReference>
<dbReference type="GO" id="GO:0030488">
    <property type="term" value="P:tRNA methylation"/>
    <property type="evidence" value="ECO:0007669"/>
    <property type="project" value="TreeGrafter"/>
</dbReference>
<evidence type="ECO:0000256" key="11">
    <source>
        <dbReference type="HAMAP-Rule" id="MF_01037"/>
    </source>
</evidence>
<keyword evidence="6 11" id="KW-0808">Transferase</keyword>
<dbReference type="PROSITE" id="PS01281">
    <property type="entry name" value="GIDA_2"/>
    <property type="match status" value="1"/>
</dbReference>
<gene>
    <name evidence="11 13" type="primary">trmFO</name>
    <name evidence="13" type="ORF">GCM10011322_24210</name>
</gene>
<keyword evidence="4 11" id="KW-0489">Methyltransferase</keyword>
<dbReference type="AlphaFoldDB" id="A0A917V3Z8"/>
<dbReference type="InterPro" id="IPR036188">
    <property type="entry name" value="FAD/NAD-bd_sf"/>
</dbReference>
<dbReference type="EC" id="2.1.1.74" evidence="11"/>
<sequence length="496" mass="52689">MTNTSDTKPVHVVGGGLAGSEAAWQIASAGVPVILHEMRPVRMTEAHKTHGLAELVCSNSFRSDDAEANAVGLLHQEMRRLGSLIMHTGDRHQVPAGGALAVDRDGFSEAVTAALEAHPLVTIDRGEVAGLPPEDWDSVVVATGPLTSPALAEAIRDLTGADALAFFDAIAPIVYRESVDMGIAWFQSRYDKPGPGGTGADYLNCPMNRDEYEAFVDALVAGEKTAFKEWEATTPYFDGCLPIEVMAERGRETLRHGPMKPVGLTNPHKPDEKPYAVVQLRQDNALGTLFNMVGFQTKLKYGAQTAILRMIPGLENAEFARLGGLHRNTYLDSPRLLDGTLRLKAAPRLRFAGQITGCEGYVESAAVGLMAGRFAAAERLGRPLDLLPPTTAMGALIAHITGGHIAVEDEVDDEAGDAAAPAAEIKAAKPRSFQPMNVNFGLFPPLDAALPKAENGKRLRGSAKAIAKKKALTDRARADLAAWLATTGGVGAQAAE</sequence>
<dbReference type="GO" id="GO:0002098">
    <property type="term" value="P:tRNA wobble uridine modification"/>
    <property type="evidence" value="ECO:0007669"/>
    <property type="project" value="TreeGrafter"/>
</dbReference>
<evidence type="ECO:0000256" key="6">
    <source>
        <dbReference type="ARBA" id="ARBA00022679"/>
    </source>
</evidence>
<comment type="similarity">
    <text evidence="11">Belongs to the MnmG family. TrmFO subfamily.</text>
</comment>
<evidence type="ECO:0000313" key="13">
    <source>
        <dbReference type="EMBL" id="GGK36365.1"/>
    </source>
</evidence>
<comment type="cofactor">
    <cofactor evidence="1 11">
        <name>FAD</name>
        <dbReference type="ChEBI" id="CHEBI:57692"/>
    </cofactor>
</comment>
<comment type="subcellular location">
    <subcellularLocation>
        <location evidence="11">Cytoplasm</location>
    </subcellularLocation>
</comment>
<dbReference type="PANTHER" id="PTHR11806">
    <property type="entry name" value="GLUCOSE INHIBITED DIVISION PROTEIN A"/>
    <property type="match status" value="1"/>
</dbReference>
<evidence type="ECO:0000256" key="1">
    <source>
        <dbReference type="ARBA" id="ARBA00001974"/>
    </source>
</evidence>
<dbReference type="EMBL" id="BMMF01000006">
    <property type="protein sequence ID" value="GGK36365.1"/>
    <property type="molecule type" value="Genomic_DNA"/>
</dbReference>
<keyword evidence="8 11" id="KW-0274">FAD</keyword>
<evidence type="ECO:0000256" key="7">
    <source>
        <dbReference type="ARBA" id="ARBA00022694"/>
    </source>
</evidence>
<comment type="catalytic activity">
    <reaction evidence="11">
        <text>uridine(54) in tRNA + (6R)-5,10-methylene-5,6,7,8-tetrahydrofolate + NADH + H(+) = 5-methyluridine(54) in tRNA + (6S)-5,6,7,8-tetrahydrofolate + NAD(+)</text>
        <dbReference type="Rhea" id="RHEA:16873"/>
        <dbReference type="Rhea" id="RHEA-COMP:10167"/>
        <dbReference type="Rhea" id="RHEA-COMP:10193"/>
        <dbReference type="ChEBI" id="CHEBI:15378"/>
        <dbReference type="ChEBI" id="CHEBI:15636"/>
        <dbReference type="ChEBI" id="CHEBI:57453"/>
        <dbReference type="ChEBI" id="CHEBI:57540"/>
        <dbReference type="ChEBI" id="CHEBI:57945"/>
        <dbReference type="ChEBI" id="CHEBI:65315"/>
        <dbReference type="ChEBI" id="CHEBI:74447"/>
        <dbReference type="EC" id="2.1.1.74"/>
    </reaction>
</comment>
<evidence type="ECO:0000256" key="5">
    <source>
        <dbReference type="ARBA" id="ARBA00022630"/>
    </source>
</evidence>
<protein>
    <recommendedName>
        <fullName evidence="11">Methylenetetrahydrofolate--tRNA-(uracil-5-)-methyltransferase TrmFO</fullName>
        <ecNumber evidence="11">2.1.1.74</ecNumber>
    </recommendedName>
    <alternativeName>
        <fullName evidence="11">Folate-dependent tRNA (uracil-5-)-methyltransferase</fullName>
    </alternativeName>
    <alternativeName>
        <fullName evidence="11">Folate-dependent tRNA(M-5-U54)-methyltransferase</fullName>
    </alternativeName>
</protein>
<evidence type="ECO:0000256" key="8">
    <source>
        <dbReference type="ARBA" id="ARBA00022827"/>
    </source>
</evidence>
<dbReference type="Gene3D" id="3.50.50.60">
    <property type="entry name" value="FAD/NAD(P)-binding domain"/>
    <property type="match status" value="2"/>
</dbReference>
<keyword evidence="7 11" id="KW-0819">tRNA processing</keyword>
<comment type="function">
    <text evidence="11">Catalyzes the folate-dependent formation of 5-methyl-uridine at position 54 (M-5-U54) in all tRNAs.</text>
</comment>
<evidence type="ECO:0000256" key="3">
    <source>
        <dbReference type="ARBA" id="ARBA00022490"/>
    </source>
</evidence>
<dbReference type="NCBIfam" id="TIGR00137">
    <property type="entry name" value="gid_trmFO"/>
    <property type="match status" value="1"/>
</dbReference>
<keyword evidence="3 11" id="KW-0963">Cytoplasm</keyword>
<name>A0A917V3Z8_9HYPH</name>
<keyword evidence="5 11" id="KW-0285">Flavoprotein</keyword>
<comment type="caution">
    <text evidence="13">The sequence shown here is derived from an EMBL/GenBank/DDBJ whole genome shotgun (WGS) entry which is preliminary data.</text>
</comment>
<dbReference type="InterPro" id="IPR004417">
    <property type="entry name" value="TrmFO"/>
</dbReference>
<dbReference type="Pfam" id="PF01134">
    <property type="entry name" value="GIDA"/>
    <property type="match status" value="1"/>
</dbReference>
<keyword evidence="14" id="KW-1185">Reference proteome</keyword>
<dbReference type="GO" id="GO:0005829">
    <property type="term" value="C:cytosol"/>
    <property type="evidence" value="ECO:0007669"/>
    <property type="project" value="TreeGrafter"/>
</dbReference>
<reference evidence="13 14" key="1">
    <citation type="journal article" date="2014" name="Int. J. Syst. Evol. Microbiol.">
        <title>Complete genome sequence of Corynebacterium casei LMG S-19264T (=DSM 44701T), isolated from a smear-ripened cheese.</title>
        <authorList>
            <consortium name="US DOE Joint Genome Institute (JGI-PGF)"/>
            <person name="Walter F."/>
            <person name="Albersmeier A."/>
            <person name="Kalinowski J."/>
            <person name="Ruckert C."/>
        </authorList>
    </citation>
    <scope>NUCLEOTIDE SEQUENCE [LARGE SCALE GENOMIC DNA]</scope>
    <source>
        <strain evidence="13 14">CGMCC 1.9161</strain>
    </source>
</reference>
<evidence type="ECO:0000256" key="9">
    <source>
        <dbReference type="ARBA" id="ARBA00022857"/>
    </source>
</evidence>
<dbReference type="GO" id="GO:0047151">
    <property type="term" value="F:tRNA (uracil(54)-C5)-methyltransferase activity, 5,10-methylenetetrahydrofolate-dependent"/>
    <property type="evidence" value="ECO:0007669"/>
    <property type="project" value="UniProtKB-UniRule"/>
</dbReference>